<dbReference type="KEGG" id="prz:GZH47_33230"/>
<geneLocation type="plasmid" evidence="1 2">
    <name>unnamed2</name>
</geneLocation>
<dbReference type="EMBL" id="CP048288">
    <property type="protein sequence ID" value="QHW35758.1"/>
    <property type="molecule type" value="Genomic_DNA"/>
</dbReference>
<keyword evidence="2" id="KW-1185">Reference proteome</keyword>
<accession>A0A6C0PB65</accession>
<sequence>MGDFYYAKLLIPDRFMNDEIRARIASHFKMNRFEEIDGKITLDSGLWMMEDPLARSGEFDLEHYLVEQGVPFDRWTENTGSSSPAYNRVFRPGLLDREFPESDEGTVVPVTKIQEIYDRGGALDIVEGIEDLLKEYNPKYPAIESYTDGGEANE</sequence>
<dbReference type="RefSeq" id="WP_162645892.1">
    <property type="nucleotide sequence ID" value="NZ_CP048288.1"/>
</dbReference>
<proteinExistence type="predicted"/>
<dbReference type="AlphaFoldDB" id="A0A6C0PB65"/>
<dbReference type="Proteomes" id="UP000479114">
    <property type="component" value="Plasmid unnamed2"/>
</dbReference>
<evidence type="ECO:0000313" key="2">
    <source>
        <dbReference type="Proteomes" id="UP000479114"/>
    </source>
</evidence>
<keyword evidence="1" id="KW-0614">Plasmid</keyword>
<protein>
    <submittedName>
        <fullName evidence="1">Uncharacterized protein</fullName>
    </submittedName>
</protein>
<reference evidence="1 2" key="1">
    <citation type="submission" date="2020-02" db="EMBL/GenBank/DDBJ databases">
        <title>Paenibacillus sp. nov., isolated from rhizosphere soil of tomato.</title>
        <authorList>
            <person name="Weon H.-Y."/>
            <person name="Lee S.A."/>
        </authorList>
    </citation>
    <scope>NUCLEOTIDE SEQUENCE [LARGE SCALE GENOMIC DNA]</scope>
    <source>
        <strain evidence="1 2">14171R-81</strain>
        <plasmid evidence="1 2">unnamed2</plasmid>
    </source>
</reference>
<evidence type="ECO:0000313" key="1">
    <source>
        <dbReference type="EMBL" id="QHW35758.1"/>
    </source>
</evidence>
<name>A0A6C0PB65_9BACL</name>
<organism evidence="1 2">
    <name type="scientific">Paenibacillus rhizovicinus</name>
    <dbReference type="NCBI Taxonomy" id="2704463"/>
    <lineage>
        <taxon>Bacteria</taxon>
        <taxon>Bacillati</taxon>
        <taxon>Bacillota</taxon>
        <taxon>Bacilli</taxon>
        <taxon>Bacillales</taxon>
        <taxon>Paenibacillaceae</taxon>
        <taxon>Paenibacillus</taxon>
    </lineage>
</organism>
<gene>
    <name evidence="1" type="ORF">GZH47_33230</name>
</gene>